<dbReference type="AlphaFoldDB" id="A0A6H1Z8T4"/>
<sequence>MDQEAPEKIRVHGVEVYTLRGAARVLGVAPGTVGMWLSRGRLRRVPTMLGRTTIAADSVDALALARAAHPPRKGRPPKAVP</sequence>
<evidence type="ECO:0000313" key="2">
    <source>
        <dbReference type="EMBL" id="QJH93803.1"/>
    </source>
</evidence>
<reference evidence="1" key="1">
    <citation type="submission" date="2020-03" db="EMBL/GenBank/DDBJ databases">
        <title>The deep terrestrial virosphere.</title>
        <authorList>
            <person name="Holmfeldt K."/>
            <person name="Nilsson E."/>
            <person name="Simone D."/>
            <person name="Lopez-Fernandez M."/>
            <person name="Wu X."/>
            <person name="de Brujin I."/>
            <person name="Lundin D."/>
            <person name="Andersson A."/>
            <person name="Bertilsson S."/>
            <person name="Dopson M."/>
        </authorList>
    </citation>
    <scope>NUCLEOTIDE SEQUENCE</scope>
    <source>
        <strain evidence="1">TM448A00065</strain>
        <strain evidence="2">TM448B00134</strain>
    </source>
</reference>
<proteinExistence type="predicted"/>
<gene>
    <name evidence="1" type="ORF">TM448A00065_0010</name>
    <name evidence="2" type="ORF">TM448B00134_0097</name>
</gene>
<protein>
    <submittedName>
        <fullName evidence="1">Uncharacterized protein</fullName>
    </submittedName>
</protein>
<evidence type="ECO:0000313" key="1">
    <source>
        <dbReference type="EMBL" id="QJA43964.1"/>
    </source>
</evidence>
<accession>A0A6H1Z8T4</accession>
<organism evidence="1">
    <name type="scientific">viral metagenome</name>
    <dbReference type="NCBI Taxonomy" id="1070528"/>
    <lineage>
        <taxon>unclassified sequences</taxon>
        <taxon>metagenomes</taxon>
        <taxon>organismal metagenomes</taxon>
    </lineage>
</organism>
<dbReference type="EMBL" id="MT143972">
    <property type="protein sequence ID" value="QJA43964.1"/>
    <property type="molecule type" value="Genomic_DNA"/>
</dbReference>
<dbReference type="EMBL" id="MT144591">
    <property type="protein sequence ID" value="QJH93803.1"/>
    <property type="molecule type" value="Genomic_DNA"/>
</dbReference>
<name>A0A6H1Z8T4_9ZZZZ</name>